<keyword evidence="1" id="KW-0540">Nuclease</keyword>
<dbReference type="AlphaFoldDB" id="A0A9D2KAY9"/>
<keyword evidence="1" id="KW-0378">Hydrolase</keyword>
<reference evidence="1" key="1">
    <citation type="journal article" date="2021" name="PeerJ">
        <title>Extensive microbial diversity within the chicken gut microbiome revealed by metagenomics and culture.</title>
        <authorList>
            <person name="Gilroy R."/>
            <person name="Ravi A."/>
            <person name="Getino M."/>
            <person name="Pursley I."/>
            <person name="Horton D.L."/>
            <person name="Alikhan N.F."/>
            <person name="Baker D."/>
            <person name="Gharbi K."/>
            <person name="Hall N."/>
            <person name="Watson M."/>
            <person name="Adriaenssens E.M."/>
            <person name="Foster-Nyarko E."/>
            <person name="Jarju S."/>
            <person name="Secka A."/>
            <person name="Antonio M."/>
            <person name="Oren A."/>
            <person name="Chaudhuri R.R."/>
            <person name="La Ragione R."/>
            <person name="Hildebrand F."/>
            <person name="Pallen M.J."/>
        </authorList>
    </citation>
    <scope>NUCLEOTIDE SEQUENCE</scope>
    <source>
        <strain evidence="1">ChiW4-1371</strain>
    </source>
</reference>
<organism evidence="1 2">
    <name type="scientific">Candidatus Mucispirillum faecigallinarum</name>
    <dbReference type="NCBI Taxonomy" id="2838699"/>
    <lineage>
        <taxon>Bacteria</taxon>
        <taxon>Pseudomonadati</taxon>
        <taxon>Deferribacterota</taxon>
        <taxon>Deferribacteres</taxon>
        <taxon>Deferribacterales</taxon>
        <taxon>Mucispirillaceae</taxon>
        <taxon>Mucispirillum</taxon>
    </lineage>
</organism>
<accession>A0A9D2KAY9</accession>
<comment type="caution">
    <text evidence="1">The sequence shown here is derived from an EMBL/GenBank/DDBJ whole genome shotgun (WGS) entry which is preliminary data.</text>
</comment>
<sequence length="175" mass="21091">MSIWLDYKYRNVTIQELENYTRLHNIDTGWLFEHREWQGRLFDAIMDDTEIHHFDNETILFNTILGCSHSKPLDMRLKVFHPLCTKQIRIKMTGSRAGDFVEANNKVTGCQDGYDYQLGANYIWHHVEGIVNYIDYNKPQYTFCYMELLHEDCHRRVPHYGAVQQYQRLYNVEYR</sequence>
<protein>
    <submittedName>
        <fullName evidence="1">HNH endonuclease</fullName>
    </submittedName>
</protein>
<dbReference type="EMBL" id="DXAQ01000121">
    <property type="protein sequence ID" value="HIZ89839.1"/>
    <property type="molecule type" value="Genomic_DNA"/>
</dbReference>
<gene>
    <name evidence="1" type="ORF">H9804_07825</name>
</gene>
<reference evidence="1" key="2">
    <citation type="submission" date="2021-04" db="EMBL/GenBank/DDBJ databases">
        <authorList>
            <person name="Gilroy R."/>
        </authorList>
    </citation>
    <scope>NUCLEOTIDE SEQUENCE</scope>
    <source>
        <strain evidence="1">ChiW4-1371</strain>
    </source>
</reference>
<name>A0A9D2KAY9_9BACT</name>
<proteinExistence type="predicted"/>
<keyword evidence="1" id="KW-0255">Endonuclease</keyword>
<evidence type="ECO:0000313" key="1">
    <source>
        <dbReference type="EMBL" id="HIZ89839.1"/>
    </source>
</evidence>
<dbReference type="GO" id="GO:0004519">
    <property type="term" value="F:endonuclease activity"/>
    <property type="evidence" value="ECO:0007669"/>
    <property type="project" value="UniProtKB-KW"/>
</dbReference>
<evidence type="ECO:0000313" key="2">
    <source>
        <dbReference type="Proteomes" id="UP000824176"/>
    </source>
</evidence>
<dbReference type="Proteomes" id="UP000824176">
    <property type="component" value="Unassembled WGS sequence"/>
</dbReference>